<feature type="domain" description="T26-6p immunoglobulin-like" evidence="2">
    <location>
        <begin position="130"/>
        <end position="259"/>
    </location>
</feature>
<evidence type="ECO:0000313" key="4">
    <source>
        <dbReference type="EMBL" id="MBA2861630.1"/>
    </source>
</evidence>
<dbReference type="Pfam" id="PF22092">
    <property type="entry name" value="T26-6p_Ig-like_dom"/>
    <property type="match status" value="1"/>
</dbReference>
<evidence type="ECO:0000313" key="5">
    <source>
        <dbReference type="Proteomes" id="UP000533207"/>
    </source>
</evidence>
<evidence type="ECO:0000259" key="2">
    <source>
        <dbReference type="Pfam" id="PF22092"/>
    </source>
</evidence>
<sequence>MVKNKFAPFLILLLLCVSPSHAAWTDYIPLYGTFTSVVDTATGLLDSFSGMMDSITGAMDSLSSFLDPDDAAIIETDDIENQTAIGIGDKEYFSAEELNEAGQESLNNVSNTVNSAYSVLLNYSVEGTGLGKIDIGLISRDKIYGYSAFPIQMSIYKPSTTAYHDYFHLESYSLWVEDIDDPGIKLWTYTESGLNTIAYPGDSAICEATILKAPDDKYATVKSCLTSNSNLLELDGIVTSQNKQFEICGNVVGYIENWYEVAVSNPDGSVSYVWRRGPDIPVDLDIETTSMWKHEKNGVFSLSGAKSTLPVNDWEEYGYLWVPYASLNQGSTSNILAQLWASPVHIEDSSSSYSFFAMYNAEYNCIEELDMDLSNVDTRIVTLAVSNDSNFEVAGSSSYDNLNIGSTYKISGNLPFISNSDNVASWKVYAITYGEIVRDDGQKLPVWTVVRPWIAVNDNVQILGLDTATELEDLYLDGNVNESELEEVKNTAISEIESALDGIDQDMGYAEGNDNTDMIRVLNKAKSCLNNAESVIKSISSTDTEDEKTAKINKYKLYLEASEMYLKASVCYKASLDTDGEYYEDMADELVSKESIVITSDSIFDTLNDIPVIGTLVSYIPGGWWTVIICLCLIGGYYYLENDKKKGSKGWSKKY</sequence>
<keyword evidence="1" id="KW-1133">Transmembrane helix</keyword>
<accession>A0A7J9PG31</accession>
<proteinExistence type="predicted"/>
<evidence type="ECO:0000256" key="1">
    <source>
        <dbReference type="SAM" id="Phobius"/>
    </source>
</evidence>
<gene>
    <name evidence="4" type="ORF">HNP90_000490</name>
</gene>
<organism evidence="4 5">
    <name type="scientific">Methanococcus maripaludis</name>
    <name type="common">Methanococcus deltae</name>
    <dbReference type="NCBI Taxonomy" id="39152"/>
    <lineage>
        <taxon>Archaea</taxon>
        <taxon>Methanobacteriati</taxon>
        <taxon>Methanobacteriota</taxon>
        <taxon>Methanomada group</taxon>
        <taxon>Methanococci</taxon>
        <taxon>Methanococcales</taxon>
        <taxon>Methanococcaceae</taxon>
        <taxon>Methanococcus</taxon>
    </lineage>
</organism>
<evidence type="ECO:0000259" key="3">
    <source>
        <dbReference type="Pfam" id="PF22265"/>
    </source>
</evidence>
<feature type="transmembrane region" description="Helical" evidence="1">
    <location>
        <begin position="622"/>
        <end position="640"/>
    </location>
</feature>
<dbReference type="Proteomes" id="UP000533207">
    <property type="component" value="Unassembled WGS sequence"/>
</dbReference>
<dbReference type="InterPro" id="IPR054316">
    <property type="entry name" value="T26-6p_Ig-like_dom_2"/>
</dbReference>
<dbReference type="Pfam" id="PF22265">
    <property type="entry name" value="T26-6p_Ig-like_dom_2"/>
    <property type="match status" value="1"/>
</dbReference>
<dbReference type="AlphaFoldDB" id="A0A7J9PG31"/>
<name>A0A7J9PG31_METMI</name>
<dbReference type="RefSeq" id="WP_011977287.1">
    <property type="nucleotide sequence ID" value="NZ_JACDUL010000001.1"/>
</dbReference>
<keyword evidence="1" id="KW-0812">Transmembrane</keyword>
<comment type="caution">
    <text evidence="4">The sequence shown here is derived from an EMBL/GenBank/DDBJ whole genome shotgun (WGS) entry which is preliminary data.</text>
</comment>
<dbReference type="EMBL" id="JACDUL010000001">
    <property type="protein sequence ID" value="MBA2861630.1"/>
    <property type="molecule type" value="Genomic_DNA"/>
</dbReference>
<feature type="domain" description="T26-6p second immunoglobulin-like" evidence="3">
    <location>
        <begin position="324"/>
        <end position="456"/>
    </location>
</feature>
<reference evidence="4 5" key="1">
    <citation type="submission" date="2020-07" db="EMBL/GenBank/DDBJ databases">
        <title>Genomic Encyclopedia of Type Strains, Phase IV (KMG-V): Genome sequencing to study the core and pangenomes of soil and plant-associated prokaryotes.</title>
        <authorList>
            <person name="Whitman W."/>
        </authorList>
    </citation>
    <scope>NUCLEOTIDE SEQUENCE [LARGE SCALE GENOMIC DNA]</scope>
    <source>
        <strain evidence="4 5">C8</strain>
    </source>
</reference>
<dbReference type="Gene3D" id="2.60.40.2050">
    <property type="match status" value="1"/>
</dbReference>
<protein>
    <submittedName>
        <fullName evidence="4">Uncharacterized protein</fullName>
    </submittedName>
</protein>
<keyword evidence="1" id="KW-0472">Membrane</keyword>
<dbReference type="InterPro" id="IPR054315">
    <property type="entry name" value="T26-6p_Ig-like_dom_1"/>
</dbReference>